<feature type="repeat" description="WD" evidence="3">
    <location>
        <begin position="447"/>
        <end position="483"/>
    </location>
</feature>
<dbReference type="SMART" id="SM00320">
    <property type="entry name" value="WD40"/>
    <property type="match status" value="7"/>
</dbReference>
<dbReference type="PANTHER" id="PTHR22838">
    <property type="entry name" value="WD REPEAT PROTEIN 26-RELATED"/>
    <property type="match status" value="1"/>
</dbReference>
<dbReference type="HOGENOM" id="CLU_000288_57_25_1"/>
<keyword evidence="1 3" id="KW-0853">WD repeat</keyword>
<dbReference type="GO" id="GO:0034657">
    <property type="term" value="C:GID complex"/>
    <property type="evidence" value="ECO:0007669"/>
    <property type="project" value="TreeGrafter"/>
</dbReference>
<evidence type="ECO:0000256" key="2">
    <source>
        <dbReference type="ARBA" id="ARBA00022737"/>
    </source>
</evidence>
<evidence type="ECO:0000256" key="3">
    <source>
        <dbReference type="PROSITE-ProRule" id="PRU00221"/>
    </source>
</evidence>
<dbReference type="OMA" id="GHISGCV"/>
<dbReference type="InterPro" id="IPR051350">
    <property type="entry name" value="WD_repeat-ST_regulator"/>
</dbReference>
<evidence type="ECO:0000259" key="5">
    <source>
        <dbReference type="PROSITE" id="PS50897"/>
    </source>
</evidence>
<feature type="compositionally biased region" description="Low complexity" evidence="4">
    <location>
        <begin position="142"/>
        <end position="153"/>
    </location>
</feature>
<feature type="compositionally biased region" description="Polar residues" evidence="4">
    <location>
        <begin position="28"/>
        <end position="37"/>
    </location>
</feature>
<dbReference type="EMBL" id="KE148150">
    <property type="protein sequence ID" value="EPE07907.1"/>
    <property type="molecule type" value="Genomic_DNA"/>
</dbReference>
<name>S3C537_OPHP1</name>
<feature type="repeat" description="WD" evidence="3">
    <location>
        <begin position="672"/>
        <end position="705"/>
    </location>
</feature>
<dbReference type="InterPro" id="IPR001680">
    <property type="entry name" value="WD40_rpt"/>
</dbReference>
<dbReference type="VEuPathDB" id="FungiDB:F503_00629"/>
<dbReference type="STRING" id="1262450.S3C537"/>
<feature type="compositionally biased region" description="Basic and acidic residues" evidence="4">
    <location>
        <begin position="237"/>
        <end position="253"/>
    </location>
</feature>
<organism evidence="6 7">
    <name type="scientific">Ophiostoma piceae (strain UAMH 11346)</name>
    <name type="common">Sap stain fungus</name>
    <dbReference type="NCBI Taxonomy" id="1262450"/>
    <lineage>
        <taxon>Eukaryota</taxon>
        <taxon>Fungi</taxon>
        <taxon>Dikarya</taxon>
        <taxon>Ascomycota</taxon>
        <taxon>Pezizomycotina</taxon>
        <taxon>Sordariomycetes</taxon>
        <taxon>Sordariomycetidae</taxon>
        <taxon>Ophiostomatales</taxon>
        <taxon>Ophiostomataceae</taxon>
        <taxon>Ophiostoma</taxon>
    </lineage>
</organism>
<dbReference type="CDD" id="cd00200">
    <property type="entry name" value="WD40"/>
    <property type="match status" value="1"/>
</dbReference>
<feature type="compositionally biased region" description="Basic and acidic residues" evidence="4">
    <location>
        <begin position="94"/>
        <end position="116"/>
    </location>
</feature>
<keyword evidence="7" id="KW-1185">Reference proteome</keyword>
<dbReference type="Pfam" id="PF23627">
    <property type="entry name" value="LisH_WDR26"/>
    <property type="match status" value="1"/>
</dbReference>
<dbReference type="AlphaFoldDB" id="S3C537"/>
<feature type="domain" description="CTLH" evidence="5">
    <location>
        <begin position="262"/>
        <end position="288"/>
    </location>
</feature>
<proteinExistence type="predicted"/>
<dbReference type="eggNOG" id="KOG0293">
    <property type="taxonomic scope" value="Eukaryota"/>
</dbReference>
<evidence type="ECO:0000313" key="6">
    <source>
        <dbReference type="EMBL" id="EPE07907.1"/>
    </source>
</evidence>
<feature type="region of interest" description="Disordered" evidence="4">
    <location>
        <begin position="232"/>
        <end position="258"/>
    </location>
</feature>
<dbReference type="Proteomes" id="UP000016923">
    <property type="component" value="Unassembled WGS sequence"/>
</dbReference>
<dbReference type="Pfam" id="PF00400">
    <property type="entry name" value="WD40"/>
    <property type="match status" value="3"/>
</dbReference>
<dbReference type="PROSITE" id="PS50082">
    <property type="entry name" value="WD_REPEATS_2"/>
    <property type="match status" value="2"/>
</dbReference>
<keyword evidence="2" id="KW-0677">Repeat</keyword>
<dbReference type="PROSITE" id="PS50294">
    <property type="entry name" value="WD_REPEATS_REGION"/>
    <property type="match status" value="1"/>
</dbReference>
<accession>S3C537</accession>
<dbReference type="GO" id="GO:0043161">
    <property type="term" value="P:proteasome-mediated ubiquitin-dependent protein catabolic process"/>
    <property type="evidence" value="ECO:0007669"/>
    <property type="project" value="TreeGrafter"/>
</dbReference>
<dbReference type="InterPro" id="IPR006595">
    <property type="entry name" value="CTLH_C"/>
</dbReference>
<dbReference type="PANTHER" id="PTHR22838:SF0">
    <property type="entry name" value="WD REPEAT-CONTAINING PROTEIN 26"/>
    <property type="match status" value="1"/>
</dbReference>
<feature type="compositionally biased region" description="Polar residues" evidence="4">
    <location>
        <begin position="120"/>
        <end position="130"/>
    </location>
</feature>
<gene>
    <name evidence="6" type="ORF">F503_00629</name>
</gene>
<dbReference type="SUPFAM" id="SSF50978">
    <property type="entry name" value="WD40 repeat-like"/>
    <property type="match status" value="1"/>
</dbReference>
<dbReference type="OrthoDB" id="972532at2759"/>
<evidence type="ECO:0000313" key="7">
    <source>
        <dbReference type="Proteomes" id="UP000016923"/>
    </source>
</evidence>
<dbReference type="InterPro" id="IPR015943">
    <property type="entry name" value="WD40/YVTN_repeat-like_dom_sf"/>
</dbReference>
<evidence type="ECO:0000256" key="1">
    <source>
        <dbReference type="ARBA" id="ARBA00022574"/>
    </source>
</evidence>
<feature type="region of interest" description="Disordered" evidence="4">
    <location>
        <begin position="23"/>
        <end position="170"/>
    </location>
</feature>
<sequence>MAYSIVLDIPDLTSTPPYFPSAFPAERLQSSSPQTLQDAVADSTPRRSLPEQPASTTSTTSSTVRPVPTSRVLGRRRRSIGDITGDSENNNGQDNDKDNDTDKDNERKRIKLDKLDMLGQTVNGHGSTSNGKEKANGARAPSNSTSSSSSDSNSHPHQHTHPTSNSTLYFGHDREEVTRLVIQTLSDLGYDDAADSVMQTSGYALESPAVASFRAAVLAADWDTAEHHLRAATVAGRSERQDRPERSETDGNGRDGLVLSPEANLTALRFAIREQKYLEYLEQGDTAKGLLVLRNELTPLCLDTSNLHRLSSLLMCQNPGDLFGMARWDGAAGTSRQSLLSRLSRFISPSVMLPEHRLAVLLQEVKYYQNSACLYHTNPSGSSLYTDHYCEPTNFPSHLLRELDDGLSTLEVWQIRFSNDGSKLASCGSGRHVIIWDMKTFKVLLKLDGHAMGAGDIAWSPDDSMLVSCGRDNTVRIFDTHTGLLRNYIDKFSEPISCCAWVAPSIGAGDETDNSNHSIVLGSFDKTRGLCTWSLDGELLHTWTEKHRTEDMALSSNGQWLVAMDHDKNLHVYNFRKRELEYEMPLQNRPVSVEISQNDPNMLLVNRQDGEVHMFDLMARGRFVRRYIGSTGGDYIIRGAFGGANECFVISGSEDGNLTIWHKNIGSPLFKMEAHKPRCNAVRWSPTDPVLFASCGDDAKIKIWSNAERVRQYEAMEADVASANGSNGFLV</sequence>
<evidence type="ECO:0000256" key="4">
    <source>
        <dbReference type="SAM" id="MobiDB-lite"/>
    </source>
</evidence>
<dbReference type="Gene3D" id="2.130.10.10">
    <property type="entry name" value="YVTN repeat-like/Quinoprotein amine dehydrogenase"/>
    <property type="match status" value="1"/>
</dbReference>
<feature type="compositionally biased region" description="Low complexity" evidence="4">
    <location>
        <begin position="55"/>
        <end position="72"/>
    </location>
</feature>
<dbReference type="InterPro" id="IPR036322">
    <property type="entry name" value="WD40_repeat_dom_sf"/>
</dbReference>
<reference evidence="6 7" key="1">
    <citation type="journal article" date="2013" name="BMC Genomics">
        <title>The genome and transcriptome of the pine saprophyte Ophiostoma piceae, and a comparison with the bark beetle-associated pine pathogen Grosmannia clavigera.</title>
        <authorList>
            <person name="Haridas S."/>
            <person name="Wang Y."/>
            <person name="Lim L."/>
            <person name="Massoumi Alamouti S."/>
            <person name="Jackman S."/>
            <person name="Docking R."/>
            <person name="Robertson G."/>
            <person name="Birol I."/>
            <person name="Bohlmann J."/>
            <person name="Breuil C."/>
        </authorList>
    </citation>
    <scope>NUCLEOTIDE SEQUENCE [LARGE SCALE GENOMIC DNA]</scope>
    <source>
        <strain evidence="6 7">UAMH 11346</strain>
    </source>
</reference>
<dbReference type="PROSITE" id="PS50897">
    <property type="entry name" value="CTLH"/>
    <property type="match status" value="1"/>
</dbReference>
<protein>
    <submittedName>
        <fullName evidence="6">Wd domain-containing protein</fullName>
    </submittedName>
</protein>